<dbReference type="PANTHER" id="PTHR46865">
    <property type="entry name" value="OXIDOREDUCTASE-RELATED"/>
    <property type="match status" value="1"/>
</dbReference>
<dbReference type="RefSeq" id="WP_345607837.1">
    <property type="nucleotide sequence ID" value="NZ_BAABJO010000021.1"/>
</dbReference>
<dbReference type="InterPro" id="IPR051704">
    <property type="entry name" value="FAD_aromatic-hydroxylase"/>
</dbReference>
<dbReference type="GO" id="GO:0004497">
    <property type="term" value="F:monooxygenase activity"/>
    <property type="evidence" value="ECO:0007669"/>
    <property type="project" value="UniProtKB-KW"/>
</dbReference>
<comment type="caution">
    <text evidence="2">The sequence shown here is derived from an EMBL/GenBank/DDBJ whole genome shotgun (WGS) entry which is preliminary data.</text>
</comment>
<evidence type="ECO:0000313" key="2">
    <source>
        <dbReference type="EMBL" id="GAA5129888.1"/>
    </source>
</evidence>
<dbReference type="PRINTS" id="PR00420">
    <property type="entry name" value="RNGMNOXGNASE"/>
</dbReference>
<dbReference type="Gene3D" id="3.50.50.60">
    <property type="entry name" value="FAD/NAD(P)-binding domain"/>
    <property type="match status" value="1"/>
</dbReference>
<name>A0ABP9NPD6_9PSEU</name>
<dbReference type="Gene3D" id="3.30.9.10">
    <property type="entry name" value="D-Amino Acid Oxidase, subunit A, domain 2"/>
    <property type="match status" value="1"/>
</dbReference>
<accession>A0ABP9NPD6</accession>
<dbReference type="EMBL" id="BAABJO010000021">
    <property type="protein sequence ID" value="GAA5129888.1"/>
    <property type="molecule type" value="Genomic_DNA"/>
</dbReference>
<dbReference type="InterPro" id="IPR002938">
    <property type="entry name" value="FAD-bd"/>
</dbReference>
<gene>
    <name evidence="2" type="ORF">GCM10023320_51060</name>
</gene>
<organism evidence="2 3">
    <name type="scientific">Pseudonocardia adelaidensis</name>
    <dbReference type="NCBI Taxonomy" id="648754"/>
    <lineage>
        <taxon>Bacteria</taxon>
        <taxon>Bacillati</taxon>
        <taxon>Actinomycetota</taxon>
        <taxon>Actinomycetes</taxon>
        <taxon>Pseudonocardiales</taxon>
        <taxon>Pseudonocardiaceae</taxon>
        <taxon>Pseudonocardia</taxon>
    </lineage>
</organism>
<protein>
    <submittedName>
        <fullName evidence="2">FAD-dependent monooxygenase</fullName>
    </submittedName>
</protein>
<keyword evidence="2" id="KW-0560">Oxidoreductase</keyword>
<dbReference type="SUPFAM" id="SSF51905">
    <property type="entry name" value="FAD/NAD(P)-binding domain"/>
    <property type="match status" value="1"/>
</dbReference>
<keyword evidence="3" id="KW-1185">Reference proteome</keyword>
<dbReference type="InterPro" id="IPR036188">
    <property type="entry name" value="FAD/NAD-bd_sf"/>
</dbReference>
<dbReference type="Proteomes" id="UP001500804">
    <property type="component" value="Unassembled WGS sequence"/>
</dbReference>
<dbReference type="Pfam" id="PF01494">
    <property type="entry name" value="FAD_binding_3"/>
    <property type="match status" value="1"/>
</dbReference>
<evidence type="ECO:0000313" key="3">
    <source>
        <dbReference type="Proteomes" id="UP001500804"/>
    </source>
</evidence>
<sequence>MHVLISGASVAGPTLAYWLLRRGVDVTVVEQAPRLRTGGHGVDFRGAQMDLLRRMDLVDAVRAAETGMGEQVVVDGSGRALATLPAAFMSGEVEIQRGDLACILYERTREDAEYVFGDSITGLAQDAGGVDVTFESGGTRRFDLVVGADGTHSGVRSLAWGPEERHSTFLGFYQAGFSGPNHWGLDHSGLFYNEPGLGVMVSSGRDRATAGVGLVFSAPPLGYDRRDRERIVGIVTERFACAGWEVPRILTDLASAPDLWFDRFAQIRLDRWSRGRIALVGDAAWAAGPGGGGTGLAMTGAYVLAAELANGDHATALARYEAALRKGATAGQKQARNAGPFLAPPTAAKIRSRNRTYRALSSRLLLPLFIRLTEGAANVVRLDGYPVEGTLAR</sequence>
<dbReference type="PANTHER" id="PTHR46865:SF2">
    <property type="entry name" value="MONOOXYGENASE"/>
    <property type="match status" value="1"/>
</dbReference>
<evidence type="ECO:0000259" key="1">
    <source>
        <dbReference type="Pfam" id="PF01494"/>
    </source>
</evidence>
<proteinExistence type="predicted"/>
<reference evidence="3" key="1">
    <citation type="journal article" date="2019" name="Int. J. Syst. Evol. Microbiol.">
        <title>The Global Catalogue of Microorganisms (GCM) 10K type strain sequencing project: providing services to taxonomists for standard genome sequencing and annotation.</title>
        <authorList>
            <consortium name="The Broad Institute Genomics Platform"/>
            <consortium name="The Broad Institute Genome Sequencing Center for Infectious Disease"/>
            <person name="Wu L."/>
            <person name="Ma J."/>
        </authorList>
    </citation>
    <scope>NUCLEOTIDE SEQUENCE [LARGE SCALE GENOMIC DNA]</scope>
    <source>
        <strain evidence="3">JCM 18302</strain>
    </source>
</reference>
<keyword evidence="2" id="KW-0503">Monooxygenase</keyword>
<feature type="domain" description="FAD-binding" evidence="1">
    <location>
        <begin position="2"/>
        <end position="310"/>
    </location>
</feature>